<dbReference type="PANTHER" id="PTHR43829">
    <property type="entry name" value="AQUAPORIN OR AQUAGLYCEROPORIN RELATED"/>
    <property type="match status" value="1"/>
</dbReference>
<reference evidence="9 12" key="2">
    <citation type="submission" date="2019-07" db="EMBL/GenBank/DDBJ databases">
        <title>Whole genome shotgun sequence of Staphylococcus arlettae NBRC 109765.</title>
        <authorList>
            <person name="Hosoyama A."/>
            <person name="Uohara A."/>
            <person name="Ohji S."/>
            <person name="Ichikawa N."/>
        </authorList>
    </citation>
    <scope>NUCLEOTIDE SEQUENCE [LARGE SCALE GENOMIC DNA]</scope>
    <source>
        <strain evidence="9 12">NBRC 109765</strain>
    </source>
</reference>
<sequence length="272" mass="28088">MSVYFAEFLGTLILVLFGGGVCANVNLKRTGGSGADWIVIAAGWGLAVTFGVYAVGNISGAHINPAVTIAMAMDGAVTWGVVPGYIICQILGGIVGGAIVWLMYLPHWKATEDQGAKLGVFSTAPAIKNYFANFLSEIIGTTALTLGLLFIGMNKIADGLNPLIVGGLIIAIGLSLGGPTGYAINPARDLGPRIAHAILPIFGKGTSNWGYAIVPVLGPIAGGMLGAVIYRLFYKGAFDIMSIVTIVVVIITLVIGVLLNKADKTGEVEAVK</sequence>
<dbReference type="EMBL" id="UGZE01000001">
    <property type="protein sequence ID" value="SUJ20118.1"/>
    <property type="molecule type" value="Genomic_DNA"/>
</dbReference>
<evidence type="ECO:0000256" key="5">
    <source>
        <dbReference type="ARBA" id="ARBA00022989"/>
    </source>
</evidence>
<dbReference type="Proteomes" id="UP000254956">
    <property type="component" value="Unassembled WGS sequence"/>
</dbReference>
<keyword evidence="5 8" id="KW-1133">Transmembrane helix</keyword>
<evidence type="ECO:0000313" key="11">
    <source>
        <dbReference type="Proteomes" id="UP000254956"/>
    </source>
</evidence>
<comment type="subcellular location">
    <subcellularLocation>
        <location evidence="1">Membrane</location>
        <topology evidence="1">Multi-pass membrane protein</topology>
    </subcellularLocation>
</comment>
<dbReference type="STRING" id="1212545.SARL_11751"/>
<feature type="transmembrane region" description="Helical" evidence="8">
    <location>
        <begin position="33"/>
        <end position="55"/>
    </location>
</feature>
<protein>
    <submittedName>
        <fullName evidence="9">Glycerol transporter</fullName>
    </submittedName>
    <submittedName>
        <fullName evidence="10">Glycerol uptake facilitator</fullName>
    </submittedName>
</protein>
<dbReference type="RefSeq" id="WP_002511026.1">
    <property type="nucleotide sequence ID" value="NZ_AP019698.1"/>
</dbReference>
<dbReference type="OrthoDB" id="9807293at2"/>
<name>A0A2T7BXV1_9STAP</name>
<evidence type="ECO:0000256" key="7">
    <source>
        <dbReference type="RuleBase" id="RU000477"/>
    </source>
</evidence>
<feature type="transmembrane region" description="Helical" evidence="8">
    <location>
        <begin position="209"/>
        <end position="233"/>
    </location>
</feature>
<keyword evidence="6 8" id="KW-0472">Membrane</keyword>
<keyword evidence="12" id="KW-1185">Reference proteome</keyword>
<keyword evidence="3 7" id="KW-0813">Transport</keyword>
<dbReference type="InterPro" id="IPR000425">
    <property type="entry name" value="MIP"/>
</dbReference>
<organism evidence="10 11">
    <name type="scientific">Staphylococcus arlettae</name>
    <dbReference type="NCBI Taxonomy" id="29378"/>
    <lineage>
        <taxon>Bacteria</taxon>
        <taxon>Bacillati</taxon>
        <taxon>Bacillota</taxon>
        <taxon>Bacilli</taxon>
        <taxon>Bacillales</taxon>
        <taxon>Staphylococcaceae</taxon>
        <taxon>Staphylococcus</taxon>
    </lineage>
</organism>
<evidence type="ECO:0000256" key="6">
    <source>
        <dbReference type="ARBA" id="ARBA00023136"/>
    </source>
</evidence>
<dbReference type="PANTHER" id="PTHR43829:SF9">
    <property type="entry name" value="AQUAPORIN-9"/>
    <property type="match status" value="1"/>
</dbReference>
<dbReference type="Pfam" id="PF00230">
    <property type="entry name" value="MIP"/>
    <property type="match status" value="1"/>
</dbReference>
<dbReference type="InterPro" id="IPR022357">
    <property type="entry name" value="MIP_CS"/>
</dbReference>
<gene>
    <name evidence="10" type="primary">gla</name>
    <name evidence="10" type="ORF">NCTC12413_01610</name>
    <name evidence="9" type="ORF">SAR03_01890</name>
</gene>
<proteinExistence type="inferred from homology"/>
<feature type="transmembrane region" description="Helical" evidence="8">
    <location>
        <begin position="163"/>
        <end position="184"/>
    </location>
</feature>
<reference evidence="10 11" key="1">
    <citation type="submission" date="2018-06" db="EMBL/GenBank/DDBJ databases">
        <authorList>
            <consortium name="Pathogen Informatics"/>
            <person name="Doyle S."/>
        </authorList>
    </citation>
    <scope>NUCLEOTIDE SEQUENCE [LARGE SCALE GENOMIC DNA]</scope>
    <source>
        <strain evidence="10 11">NCTC12413</strain>
    </source>
</reference>
<dbReference type="Proteomes" id="UP000321598">
    <property type="component" value="Unassembled WGS sequence"/>
</dbReference>
<feature type="transmembrane region" description="Helical" evidence="8">
    <location>
        <begin position="240"/>
        <end position="259"/>
    </location>
</feature>
<dbReference type="SUPFAM" id="SSF81338">
    <property type="entry name" value="Aquaporin-like"/>
    <property type="match status" value="1"/>
</dbReference>
<dbReference type="Gene3D" id="1.20.1080.10">
    <property type="entry name" value="Glycerol uptake facilitator protein"/>
    <property type="match status" value="1"/>
</dbReference>
<evidence type="ECO:0000313" key="12">
    <source>
        <dbReference type="Proteomes" id="UP000321598"/>
    </source>
</evidence>
<feature type="transmembrane region" description="Helical" evidence="8">
    <location>
        <begin position="130"/>
        <end position="151"/>
    </location>
</feature>
<dbReference type="PROSITE" id="PS00221">
    <property type="entry name" value="MIP"/>
    <property type="match status" value="1"/>
</dbReference>
<accession>A0A2T7BXV1</accession>
<dbReference type="GO" id="GO:0015254">
    <property type="term" value="F:glycerol channel activity"/>
    <property type="evidence" value="ECO:0007669"/>
    <property type="project" value="TreeGrafter"/>
</dbReference>
<evidence type="ECO:0000313" key="9">
    <source>
        <dbReference type="EMBL" id="GEP99151.1"/>
    </source>
</evidence>
<evidence type="ECO:0000256" key="8">
    <source>
        <dbReference type="SAM" id="Phobius"/>
    </source>
</evidence>
<dbReference type="EMBL" id="BKAV01000001">
    <property type="protein sequence ID" value="GEP99151.1"/>
    <property type="molecule type" value="Genomic_DNA"/>
</dbReference>
<evidence type="ECO:0000256" key="2">
    <source>
        <dbReference type="ARBA" id="ARBA00006175"/>
    </source>
</evidence>
<dbReference type="InterPro" id="IPR023271">
    <property type="entry name" value="Aquaporin-like"/>
</dbReference>
<evidence type="ECO:0000256" key="4">
    <source>
        <dbReference type="ARBA" id="ARBA00022692"/>
    </source>
</evidence>
<dbReference type="InterPro" id="IPR050363">
    <property type="entry name" value="MIP/Aquaporin"/>
</dbReference>
<evidence type="ECO:0000313" key="10">
    <source>
        <dbReference type="EMBL" id="SUJ20118.1"/>
    </source>
</evidence>
<dbReference type="NCBIfam" id="TIGR00861">
    <property type="entry name" value="MIP"/>
    <property type="match status" value="1"/>
</dbReference>
<comment type="similarity">
    <text evidence="2 7">Belongs to the MIP/aquaporin (TC 1.A.8) family.</text>
</comment>
<dbReference type="AlphaFoldDB" id="A0A2T7BXV1"/>
<evidence type="ECO:0000256" key="1">
    <source>
        <dbReference type="ARBA" id="ARBA00004141"/>
    </source>
</evidence>
<keyword evidence="4 7" id="KW-0812">Transmembrane</keyword>
<dbReference type="PRINTS" id="PR00783">
    <property type="entry name" value="MINTRINSICP"/>
</dbReference>
<dbReference type="GO" id="GO:0005886">
    <property type="term" value="C:plasma membrane"/>
    <property type="evidence" value="ECO:0007669"/>
    <property type="project" value="TreeGrafter"/>
</dbReference>
<feature type="transmembrane region" description="Helical" evidence="8">
    <location>
        <begin position="76"/>
        <end position="104"/>
    </location>
</feature>
<evidence type="ECO:0000256" key="3">
    <source>
        <dbReference type="ARBA" id="ARBA00022448"/>
    </source>
</evidence>